<dbReference type="PROSITE" id="PS50157">
    <property type="entry name" value="ZINC_FINGER_C2H2_2"/>
    <property type="match status" value="2"/>
</dbReference>
<feature type="region of interest" description="Disordered" evidence="9">
    <location>
        <begin position="373"/>
        <end position="416"/>
    </location>
</feature>
<feature type="compositionally biased region" description="Polar residues" evidence="9">
    <location>
        <begin position="1003"/>
        <end position="1018"/>
    </location>
</feature>
<dbReference type="GO" id="GO:0008270">
    <property type="term" value="F:zinc ion binding"/>
    <property type="evidence" value="ECO:0007669"/>
    <property type="project" value="UniProtKB-KW"/>
</dbReference>
<feature type="domain" description="C2H2-type" evidence="10">
    <location>
        <begin position="1802"/>
        <end position="1830"/>
    </location>
</feature>
<dbReference type="SMART" id="SM00355">
    <property type="entry name" value="ZnF_C2H2"/>
    <property type="match status" value="7"/>
</dbReference>
<feature type="compositionally biased region" description="Polar residues" evidence="9">
    <location>
        <begin position="373"/>
        <end position="392"/>
    </location>
</feature>
<evidence type="ECO:0000256" key="8">
    <source>
        <dbReference type="SAM" id="Coils"/>
    </source>
</evidence>
<evidence type="ECO:0000313" key="11">
    <source>
        <dbReference type="EMBL" id="KAJ8036062.1"/>
    </source>
</evidence>
<feature type="region of interest" description="Disordered" evidence="9">
    <location>
        <begin position="1486"/>
        <end position="1583"/>
    </location>
</feature>
<comment type="subcellular location">
    <subcellularLocation>
        <location evidence="1">Nucleus</location>
    </subcellularLocation>
</comment>
<feature type="compositionally biased region" description="Polar residues" evidence="9">
    <location>
        <begin position="1112"/>
        <end position="1125"/>
    </location>
</feature>
<keyword evidence="2" id="KW-0479">Metal-binding</keyword>
<feature type="region of interest" description="Disordered" evidence="9">
    <location>
        <begin position="89"/>
        <end position="119"/>
    </location>
</feature>
<dbReference type="GO" id="GO:0005634">
    <property type="term" value="C:nucleus"/>
    <property type="evidence" value="ECO:0007669"/>
    <property type="project" value="UniProtKB-SubCell"/>
</dbReference>
<feature type="compositionally biased region" description="Polar residues" evidence="9">
    <location>
        <begin position="1620"/>
        <end position="1641"/>
    </location>
</feature>
<evidence type="ECO:0000313" key="12">
    <source>
        <dbReference type="Proteomes" id="UP001152320"/>
    </source>
</evidence>
<dbReference type="InterPro" id="IPR013087">
    <property type="entry name" value="Znf_C2H2_type"/>
</dbReference>
<feature type="region of interest" description="Disordered" evidence="9">
    <location>
        <begin position="451"/>
        <end position="476"/>
    </location>
</feature>
<evidence type="ECO:0000256" key="5">
    <source>
        <dbReference type="ARBA" id="ARBA00022833"/>
    </source>
</evidence>
<feature type="region of interest" description="Disordered" evidence="9">
    <location>
        <begin position="155"/>
        <end position="228"/>
    </location>
</feature>
<feature type="compositionally biased region" description="Polar residues" evidence="9">
    <location>
        <begin position="1026"/>
        <end position="1038"/>
    </location>
</feature>
<dbReference type="EMBL" id="JAIZAY010000009">
    <property type="protein sequence ID" value="KAJ8036062.1"/>
    <property type="molecule type" value="Genomic_DNA"/>
</dbReference>
<dbReference type="InterPro" id="IPR057618">
    <property type="entry name" value="Znf_POGZ/Z280C-D-like"/>
</dbReference>
<dbReference type="PANTHER" id="PTHR24406">
    <property type="entry name" value="TRANSCRIPTIONAL REPRESSOR CTCFL-RELATED"/>
    <property type="match status" value="1"/>
</dbReference>
<evidence type="ECO:0000256" key="6">
    <source>
        <dbReference type="ARBA" id="ARBA00023242"/>
    </source>
</evidence>
<keyword evidence="3" id="KW-0677">Repeat</keyword>
<proteinExistence type="predicted"/>
<accession>A0A9Q1C024</accession>
<feature type="compositionally biased region" description="Low complexity" evidence="9">
    <location>
        <begin position="393"/>
        <end position="412"/>
    </location>
</feature>
<feature type="compositionally biased region" description="Basic and acidic residues" evidence="9">
    <location>
        <begin position="202"/>
        <end position="226"/>
    </location>
</feature>
<dbReference type="Pfam" id="PF25429">
    <property type="entry name" value="zf-POGZ"/>
    <property type="match status" value="1"/>
</dbReference>
<dbReference type="InterPro" id="IPR050888">
    <property type="entry name" value="ZnF_C2H2-type_TF"/>
</dbReference>
<evidence type="ECO:0000256" key="9">
    <source>
        <dbReference type="SAM" id="MobiDB-lite"/>
    </source>
</evidence>
<evidence type="ECO:0000259" key="10">
    <source>
        <dbReference type="PROSITE" id="PS50157"/>
    </source>
</evidence>
<dbReference type="Proteomes" id="UP001152320">
    <property type="component" value="Chromosome 9"/>
</dbReference>
<feature type="region of interest" description="Disordered" evidence="9">
    <location>
        <begin position="494"/>
        <end position="586"/>
    </location>
</feature>
<sequence>MQKMIGYAQPTSCQFSNTMDCNGNSWAHQQKDQHALEDRCPELAKLLDMDPQNSAIAQLQRVAANHLPDVSPGNYSLPKTAHHERLVAANGPQESRSGTQLERLPRPHAGSPSVCNNSVTTRPCQSGTLTSPSISGIKVSNSPVIPLQLKKVGEAQSPLQNGDHLQNGDVMRNERRRQSGWSSRRKRHLHKNIEDSTTGRQTEARDEKEMGMTKDHEQDSHTKRMEQPASPIDLQMSCDEDGLDTTQMKLNEEYAEALRKYQEEMARYREELEKHILAKHGLDEKRKAESSKGGPDDVILISRGVQASEVTERDTVIAPAIELDLASVNQLDPSSPDSRMVIPTTQTKMHLSHSAPRNRFQRNFGNSVTCTTASSDVLSPSGHQNTKSPLTESTLSPAMSSASSSQTPSPQSVNQNIDGQVSSMLQRDRKSNPAQMQQTRYPLSNASGAVQTNSLLNQGPPPLRHTDEVQTGSNHQQHLQPFCVIQPSAYPGVPPSMAIPGQTVGHPPPYATGQAAPRPPNQRQPSESGSSGSDLPPKGQGQGHSSKRRRRSSSGNRQAKRPKGQEVTQNSRVNVSQSGHTVSYRPEDQVTAHFEETYSRIMQRNAPFSPPNISVRHPWQHPIPPYSGGMSQNSQQPNVRPTHSLLRDHLTRQPMWPFGPPQQHQGTASRMPPFHQDFNQFSQCSGGSRMPLPRPPPPFHPESYNGHPPANHMGPYGGVERFDFHAGYRKQGDYQGMPPYLHGGGGSSGGSDKNQPTNHAQGPDSHLMQSIGQSSPTYLSSEGILQMYGGLQSSYRFPGFPMNGPPLMSRPDGLPNSTPTSEPHHQCLPARAQEGPNVSRDNTIVRNSPIETGRNFQPPQQDGCTLPASDNIYGSRIGQSCRFPPPERQQPSMTRKPVSQDDGKQSNSVTQPPDILDLSRPHEQEVMPQISKVHNVNRQRDHSDMRASPPESQQQEPVMPKIVSVTTERREPFPPSKGSFRDAVHHGRNQVVKTPCPPLVRGSQATAGQLPRSGTNPNKELVVPSIGSSSKTIDSAHSSGRPHHQPRTSQAAVSGSETTTLSQDRILSVPRLVRDERGLPRVDVCGDEYNGSLGVSLPSKHLSPSTHKEVSRGTNSVQPDVSTAQSRRDANQMETASSKPSSASVSSNHTSNTKQRLMPALLRIPKIRKVTGADRFATKDTNKSSSTATPTSGSSTITSEQRDAAGTVGKTTSTSLGEMIASCVSGKNVSMPVTDPPTSSPMVPPKILPNLVTSQVSSETHKQQQPAGTSGAFFAAFPSLGTQPPTLTTSTTLLSTGPATQQRQVMFGPTVPSLQTIPSLSIPTILAQPIVIPPSVSFMNSATVDQQNISLPTNQTADQPQPQVIAGTVTNQPHPQVVGGTVANHPQPQVVAGTVANQPQPQVVVGTVANHPQPQVVAGTVANHPQPQVVAGTVANHPQPQVVAGTVRSVVEQPAPQVNSVTLGLLRSRSQLEKYLDQTAQVASGVTLSGNGGEVPATSPPRINSTTGKEKDGSDDDQGNKPQNSVQKEVVTGSTSVTPRASDVVTAVHQETDESEEVITIPVASVLSSPEAGGSADKSHSKRDEDINIFDQVATFVSNLEKHTETSTAIYSKVSKETKSTPSHSTGPNKTNVQLNESGPKSATDGAGESSSTVPSGRLKNCTLRLVPRRRSGDEEKKGQGQPKPKHASQITKEKRRKDSHTKSSSSKEKVVGTVSSKWKKYYGFKKGKFPSHQHNTRFRVVCYHCENLMADNVTYMDHVEEVIEKSCPATKIKKLCKICFKAQTGDLQQHIRESHEKGSKYSCQICNINFPGRKDLKTHMKRTHQGLTMPYICKICLYQTSFHADLKNHFITTHRGSKALLCHFCTKVLYSSRSFLSHFTKHYSRQIGVQCPDCKLVFLSHAACKEHMNNDHQKFSYNAKDGLPPYKSFYLPKSSPQKTQGCKKLVGSMSSLSEEVVLVPDEEEEVKKAWKCLECGGSYVHLAEHLFTEYKCQNCPYVTHCSSAFTQHVVAFHSSFQDAPALHPVKKSRVFGGQLLRCRKCGFKTAFATNMAKHIVCCPEGVSVIDSFDYLRTRALKEIAMRGRIADNSDNVPEVIAVENID</sequence>
<feature type="compositionally biased region" description="Polar residues" evidence="9">
    <location>
        <begin position="1520"/>
        <end position="1539"/>
    </location>
</feature>
<evidence type="ECO:0000256" key="3">
    <source>
        <dbReference type="ARBA" id="ARBA00022737"/>
    </source>
</evidence>
<feature type="region of interest" description="Disordered" evidence="9">
    <location>
        <begin position="1613"/>
        <end position="1711"/>
    </location>
</feature>
<evidence type="ECO:0000256" key="7">
    <source>
        <dbReference type="PROSITE-ProRule" id="PRU00042"/>
    </source>
</evidence>
<feature type="domain" description="C2H2-type" evidence="10">
    <location>
        <begin position="1832"/>
        <end position="1860"/>
    </location>
</feature>
<keyword evidence="5" id="KW-0862">Zinc</keyword>
<feature type="compositionally biased region" description="Low complexity" evidence="9">
    <location>
        <begin position="1137"/>
        <end position="1153"/>
    </location>
</feature>
<reference evidence="11" key="1">
    <citation type="submission" date="2021-10" db="EMBL/GenBank/DDBJ databases">
        <title>Tropical sea cucumber genome reveals ecological adaptation and Cuvierian tubules defense mechanism.</title>
        <authorList>
            <person name="Chen T."/>
        </authorList>
    </citation>
    <scope>NUCLEOTIDE SEQUENCE</scope>
    <source>
        <strain evidence="11">Nanhai2018</strain>
        <tissue evidence="11">Muscle</tissue>
    </source>
</reference>
<gene>
    <name evidence="11" type="ORF">HOLleu_19925</name>
</gene>
<feature type="region of interest" description="Disordered" evidence="9">
    <location>
        <begin position="687"/>
        <end position="775"/>
    </location>
</feature>
<feature type="compositionally biased region" description="Basic residues" evidence="9">
    <location>
        <begin position="545"/>
        <end position="562"/>
    </location>
</feature>
<feature type="compositionally biased region" description="Low complexity" evidence="9">
    <location>
        <begin position="1184"/>
        <end position="1199"/>
    </location>
</feature>
<evidence type="ECO:0000256" key="4">
    <source>
        <dbReference type="ARBA" id="ARBA00022771"/>
    </source>
</evidence>
<feature type="compositionally biased region" description="Basic and acidic residues" evidence="9">
    <location>
        <begin position="720"/>
        <end position="732"/>
    </location>
</feature>
<feature type="region of interest" description="Disordered" evidence="9">
    <location>
        <begin position="807"/>
        <end position="916"/>
    </location>
</feature>
<dbReference type="PROSITE" id="PS00028">
    <property type="entry name" value="ZINC_FINGER_C2H2_1"/>
    <property type="match status" value="2"/>
</dbReference>
<organism evidence="11 12">
    <name type="scientific">Holothuria leucospilota</name>
    <name type="common">Black long sea cucumber</name>
    <name type="synonym">Mertensiothuria leucospilota</name>
    <dbReference type="NCBI Taxonomy" id="206669"/>
    <lineage>
        <taxon>Eukaryota</taxon>
        <taxon>Metazoa</taxon>
        <taxon>Echinodermata</taxon>
        <taxon>Eleutherozoa</taxon>
        <taxon>Echinozoa</taxon>
        <taxon>Holothuroidea</taxon>
        <taxon>Aspidochirotacea</taxon>
        <taxon>Aspidochirotida</taxon>
        <taxon>Holothuriidae</taxon>
        <taxon>Holothuria</taxon>
    </lineage>
</organism>
<keyword evidence="6" id="KW-0539">Nucleus</keyword>
<name>A0A9Q1C024_HOLLE</name>
<dbReference type="OrthoDB" id="8117402at2759"/>
<comment type="caution">
    <text evidence="11">The sequence shown here is derived from an EMBL/GenBank/DDBJ whole genome shotgun (WGS) entry which is preliminary data.</text>
</comment>
<protein>
    <submittedName>
        <fullName evidence="11">Pogo transposable element with ZNF domain</fullName>
    </submittedName>
</protein>
<evidence type="ECO:0000256" key="2">
    <source>
        <dbReference type="ARBA" id="ARBA00022723"/>
    </source>
</evidence>
<keyword evidence="4 7" id="KW-0863">Zinc-finger</keyword>
<feature type="compositionally biased region" description="Polar residues" evidence="9">
    <location>
        <begin position="1047"/>
        <end position="1063"/>
    </location>
</feature>
<feature type="region of interest" description="Disordered" evidence="9">
    <location>
        <begin position="932"/>
        <end position="1063"/>
    </location>
</feature>
<feature type="compositionally biased region" description="Polar residues" evidence="9">
    <location>
        <begin position="839"/>
        <end position="863"/>
    </location>
</feature>
<keyword evidence="12" id="KW-1185">Reference proteome</keyword>
<feature type="compositionally biased region" description="Polar residues" evidence="9">
    <location>
        <begin position="566"/>
        <end position="581"/>
    </location>
</feature>
<evidence type="ECO:0000256" key="1">
    <source>
        <dbReference type="ARBA" id="ARBA00004123"/>
    </source>
</evidence>
<dbReference type="GO" id="GO:0003677">
    <property type="term" value="F:DNA binding"/>
    <property type="evidence" value="ECO:0007669"/>
    <property type="project" value="UniProtKB-KW"/>
</dbReference>
<feature type="coiled-coil region" evidence="8">
    <location>
        <begin position="247"/>
        <end position="278"/>
    </location>
</feature>
<feature type="region of interest" description="Disordered" evidence="9">
    <location>
        <begin position="1082"/>
        <end position="1212"/>
    </location>
</feature>
<keyword evidence="8" id="KW-0175">Coiled coil</keyword>
<dbReference type="Gene3D" id="3.30.160.60">
    <property type="entry name" value="Classic Zinc Finger"/>
    <property type="match status" value="2"/>
</dbReference>